<dbReference type="InterPro" id="IPR050595">
    <property type="entry name" value="Bact_response_regulator"/>
</dbReference>
<organism evidence="8">
    <name type="scientific">Leptolyngbya sp. NK1-12</name>
    <dbReference type="NCBI Taxonomy" id="2547451"/>
    <lineage>
        <taxon>Bacteria</taxon>
        <taxon>Bacillati</taxon>
        <taxon>Cyanobacteriota</taxon>
        <taxon>Cyanophyceae</taxon>
        <taxon>Leptolyngbyales</taxon>
        <taxon>Leptolyngbyaceae</taxon>
        <taxon>Leptolyngbya group</taxon>
        <taxon>Leptolyngbya</taxon>
    </lineage>
</organism>
<keyword evidence="4" id="KW-0238">DNA-binding</keyword>
<dbReference type="SUPFAM" id="SSF52172">
    <property type="entry name" value="CheY-like"/>
    <property type="match status" value="1"/>
</dbReference>
<dbReference type="AlphaFoldDB" id="A0AA96WHW5"/>
<reference evidence="8" key="1">
    <citation type="submission" date="2020-05" db="EMBL/GenBank/DDBJ databases">
        <authorList>
            <person name="Zhu T."/>
            <person name="Keshari N."/>
            <person name="Lu X."/>
        </authorList>
    </citation>
    <scope>NUCLEOTIDE SEQUENCE</scope>
    <source>
        <strain evidence="8">NK1-12</strain>
    </source>
</reference>
<evidence type="ECO:0000256" key="4">
    <source>
        <dbReference type="ARBA" id="ARBA00023125"/>
    </source>
</evidence>
<dbReference type="EMBL" id="CP053586">
    <property type="protein sequence ID" value="WNZ25603.1"/>
    <property type="molecule type" value="Genomic_DNA"/>
</dbReference>
<keyword evidence="2" id="KW-0902">Two-component regulatory system</keyword>
<protein>
    <submittedName>
        <fullName evidence="8">Response regulator</fullName>
    </submittedName>
</protein>
<dbReference type="FunFam" id="3.40.50.2300:FF:000001">
    <property type="entry name" value="DNA-binding response regulator PhoB"/>
    <property type="match status" value="1"/>
</dbReference>
<dbReference type="InterPro" id="IPR001789">
    <property type="entry name" value="Sig_transdc_resp-reg_receiver"/>
</dbReference>
<keyword evidence="1 6" id="KW-0597">Phosphoprotein</keyword>
<accession>A0AA96WHW5</accession>
<dbReference type="PANTHER" id="PTHR44591">
    <property type="entry name" value="STRESS RESPONSE REGULATOR PROTEIN 1"/>
    <property type="match status" value="1"/>
</dbReference>
<dbReference type="GO" id="GO:0003677">
    <property type="term" value="F:DNA binding"/>
    <property type="evidence" value="ECO:0007669"/>
    <property type="project" value="UniProtKB-KW"/>
</dbReference>
<name>A0AA96WHW5_9CYAN</name>
<dbReference type="GO" id="GO:0000160">
    <property type="term" value="P:phosphorelay signal transduction system"/>
    <property type="evidence" value="ECO:0007669"/>
    <property type="project" value="UniProtKB-KW"/>
</dbReference>
<dbReference type="Pfam" id="PF00072">
    <property type="entry name" value="Response_reg"/>
    <property type="match status" value="1"/>
</dbReference>
<dbReference type="RefSeq" id="WP_316431757.1">
    <property type="nucleotide sequence ID" value="NZ_CP053586.1"/>
</dbReference>
<dbReference type="CDD" id="cd17552">
    <property type="entry name" value="REC_RR468-like"/>
    <property type="match status" value="1"/>
</dbReference>
<dbReference type="InterPro" id="IPR011006">
    <property type="entry name" value="CheY-like_superfamily"/>
</dbReference>
<sequence>MIRKILVVDDEADLRNLIQTCLELIGGWQVVTAGSGAEALREAQNRQLDAILLDLMMPGLDGLAILQQLRSSDKTKQIPVVLLTAKGRAIETGQFDDLNVLGAIKKPFNPVKLAGQIEALLSNAQ</sequence>
<evidence type="ECO:0000256" key="6">
    <source>
        <dbReference type="PROSITE-ProRule" id="PRU00169"/>
    </source>
</evidence>
<keyword evidence="3" id="KW-0805">Transcription regulation</keyword>
<evidence type="ECO:0000256" key="5">
    <source>
        <dbReference type="ARBA" id="ARBA00023163"/>
    </source>
</evidence>
<evidence type="ECO:0000259" key="7">
    <source>
        <dbReference type="PROSITE" id="PS50110"/>
    </source>
</evidence>
<evidence type="ECO:0000256" key="1">
    <source>
        <dbReference type="ARBA" id="ARBA00022553"/>
    </source>
</evidence>
<dbReference type="Gene3D" id="3.40.50.2300">
    <property type="match status" value="1"/>
</dbReference>
<feature type="modified residue" description="4-aspartylphosphate" evidence="6">
    <location>
        <position position="54"/>
    </location>
</feature>
<evidence type="ECO:0000256" key="3">
    <source>
        <dbReference type="ARBA" id="ARBA00023015"/>
    </source>
</evidence>
<dbReference type="SMART" id="SM00448">
    <property type="entry name" value="REC"/>
    <property type="match status" value="1"/>
</dbReference>
<proteinExistence type="predicted"/>
<keyword evidence="5" id="KW-0804">Transcription</keyword>
<dbReference type="PANTHER" id="PTHR44591:SF22">
    <property type="entry name" value="CHEY SUBFAMILY"/>
    <property type="match status" value="1"/>
</dbReference>
<evidence type="ECO:0000313" key="8">
    <source>
        <dbReference type="EMBL" id="WNZ25603.1"/>
    </source>
</evidence>
<feature type="domain" description="Response regulatory" evidence="7">
    <location>
        <begin position="4"/>
        <end position="121"/>
    </location>
</feature>
<gene>
    <name evidence="8" type="ORF">HJG54_24035</name>
</gene>
<dbReference type="PROSITE" id="PS50110">
    <property type="entry name" value="RESPONSE_REGULATORY"/>
    <property type="match status" value="1"/>
</dbReference>
<evidence type="ECO:0000256" key="2">
    <source>
        <dbReference type="ARBA" id="ARBA00023012"/>
    </source>
</evidence>